<comment type="caution">
    <text evidence="1">The sequence shown here is derived from an EMBL/GenBank/DDBJ whole genome shotgun (WGS) entry which is preliminary data.</text>
</comment>
<protein>
    <submittedName>
        <fullName evidence="1">Uncharacterized protein</fullName>
    </submittedName>
</protein>
<gene>
    <name evidence="1" type="ORF">BKK51_10360</name>
</gene>
<proteinExistence type="predicted"/>
<organism evidence="1 2">
    <name type="scientific">Rodentibacter trehalosifermentans</name>
    <dbReference type="NCBI Taxonomy" id="1908263"/>
    <lineage>
        <taxon>Bacteria</taxon>
        <taxon>Pseudomonadati</taxon>
        <taxon>Pseudomonadota</taxon>
        <taxon>Gammaproteobacteria</taxon>
        <taxon>Pasteurellales</taxon>
        <taxon>Pasteurellaceae</taxon>
        <taxon>Rodentibacter</taxon>
    </lineage>
</organism>
<reference evidence="1 2" key="1">
    <citation type="submission" date="2016-10" db="EMBL/GenBank/DDBJ databases">
        <title>Rodentibacter gen. nov. and new species.</title>
        <authorList>
            <person name="Christensen H."/>
        </authorList>
    </citation>
    <scope>NUCLEOTIDE SEQUENCE [LARGE SCALE GENOMIC DNA]</scope>
    <source>
        <strain evidence="1 2">H1983213011</strain>
    </source>
</reference>
<dbReference type="AlphaFoldDB" id="A0A1V3IP79"/>
<dbReference type="RefSeq" id="WP_077474519.1">
    <property type="nucleotide sequence ID" value="NZ_MLHK01000061.1"/>
</dbReference>
<dbReference type="EMBL" id="MLHK01000061">
    <property type="protein sequence ID" value="OOF43936.1"/>
    <property type="molecule type" value="Genomic_DNA"/>
</dbReference>
<name>A0A1V3IP79_9PAST</name>
<evidence type="ECO:0000313" key="2">
    <source>
        <dbReference type="Proteomes" id="UP000188728"/>
    </source>
</evidence>
<accession>A0A1V3IP79</accession>
<evidence type="ECO:0000313" key="1">
    <source>
        <dbReference type="EMBL" id="OOF43936.1"/>
    </source>
</evidence>
<dbReference type="Proteomes" id="UP000188728">
    <property type="component" value="Unassembled WGS sequence"/>
</dbReference>
<sequence length="140" mass="16094">MLAKFKTIFQLSAYQTDIQVLKETLVEPHLSQINALLAHCRKKVGVLQDLFIHPYRVSQTNYVKVTLIGEQGKLTFTFVIAGYTEYPAVTENVLRIYLYVVDTADCYWFIELLKSELSTKSVDNAVKNNQEPGTDKEYHE</sequence>